<evidence type="ECO:0000313" key="5">
    <source>
        <dbReference type="Proteomes" id="UP001187192"/>
    </source>
</evidence>
<dbReference type="AlphaFoldDB" id="A0AA88CZQ6"/>
<dbReference type="EMBL" id="BTGU01002356">
    <property type="protein sequence ID" value="GMN36941.1"/>
    <property type="molecule type" value="Genomic_DNA"/>
</dbReference>
<dbReference type="InterPro" id="IPR045344">
    <property type="entry name" value="C-JID"/>
</dbReference>
<name>A0AA88CZQ6_FICCA</name>
<reference evidence="4" key="1">
    <citation type="submission" date="2023-07" db="EMBL/GenBank/DDBJ databases">
        <title>draft genome sequence of fig (Ficus carica).</title>
        <authorList>
            <person name="Takahashi T."/>
            <person name="Nishimura K."/>
        </authorList>
    </citation>
    <scope>NUCLEOTIDE SEQUENCE</scope>
</reference>
<keyword evidence="1" id="KW-0433">Leucine-rich repeat</keyword>
<dbReference type="Pfam" id="PF20160">
    <property type="entry name" value="C-JID"/>
    <property type="match status" value="1"/>
</dbReference>
<comment type="caution">
    <text evidence="4">The sequence shown here is derived from an EMBL/GenBank/DDBJ whole genome shotgun (WGS) entry which is preliminary data.</text>
</comment>
<protein>
    <recommendedName>
        <fullName evidence="3">C-JID domain-containing protein</fullName>
    </recommendedName>
</protein>
<gene>
    <name evidence="4" type="ORF">TIFTF001_042541</name>
</gene>
<evidence type="ECO:0000259" key="3">
    <source>
        <dbReference type="Pfam" id="PF20160"/>
    </source>
</evidence>
<dbReference type="Proteomes" id="UP001187192">
    <property type="component" value="Unassembled WGS sequence"/>
</dbReference>
<evidence type="ECO:0000313" key="4">
    <source>
        <dbReference type="EMBL" id="GMN36941.1"/>
    </source>
</evidence>
<feature type="domain" description="C-JID" evidence="3">
    <location>
        <begin position="62"/>
        <end position="222"/>
    </location>
</feature>
<proteinExistence type="predicted"/>
<sequence>MVSNLLATADARWWSVTGQAVKCGNYAATRFAIIFMCWKLNQNALSEPEFLYRFEESKVCYPGNEVPRWFKHQGKGNSIAVMLSRDWLNNNFLGFAICFVAPLPVKYFSYHSLQASCELHLKTKFGQIQKCYIPNLSIGRSDFVTDEEEDMIQAGVSSDHVFIMICEEVNIQIQLHESYDEIEASFNSRYLAEYWSHNKNEKLNLGSTVKMMGLRLLYGKEMQS</sequence>
<evidence type="ECO:0000256" key="1">
    <source>
        <dbReference type="ARBA" id="ARBA00022614"/>
    </source>
</evidence>
<keyword evidence="2" id="KW-0677">Repeat</keyword>
<keyword evidence="5" id="KW-1185">Reference proteome</keyword>
<organism evidence="4 5">
    <name type="scientific">Ficus carica</name>
    <name type="common">Common fig</name>
    <dbReference type="NCBI Taxonomy" id="3494"/>
    <lineage>
        <taxon>Eukaryota</taxon>
        <taxon>Viridiplantae</taxon>
        <taxon>Streptophyta</taxon>
        <taxon>Embryophyta</taxon>
        <taxon>Tracheophyta</taxon>
        <taxon>Spermatophyta</taxon>
        <taxon>Magnoliopsida</taxon>
        <taxon>eudicotyledons</taxon>
        <taxon>Gunneridae</taxon>
        <taxon>Pentapetalae</taxon>
        <taxon>rosids</taxon>
        <taxon>fabids</taxon>
        <taxon>Rosales</taxon>
        <taxon>Moraceae</taxon>
        <taxon>Ficeae</taxon>
        <taxon>Ficus</taxon>
    </lineage>
</organism>
<evidence type="ECO:0000256" key="2">
    <source>
        <dbReference type="ARBA" id="ARBA00022737"/>
    </source>
</evidence>
<accession>A0AA88CZQ6</accession>